<protein>
    <submittedName>
        <fullName evidence="2">Uncharacterized protein</fullName>
    </submittedName>
</protein>
<gene>
    <name evidence="2" type="ORF">GGQ22_07180</name>
</gene>
<dbReference type="EMBL" id="WLCI01000006">
    <property type="protein sequence ID" value="MTB94864.1"/>
    <property type="molecule type" value="Genomic_DNA"/>
</dbReference>
<organism evidence="2 3">
    <name type="scientific">Nocardioides marmotae</name>
    <dbReference type="NCBI Taxonomy" id="2663857"/>
    <lineage>
        <taxon>Bacteria</taxon>
        <taxon>Bacillati</taxon>
        <taxon>Actinomycetota</taxon>
        <taxon>Actinomycetes</taxon>
        <taxon>Propionibacteriales</taxon>
        <taxon>Nocardioidaceae</taxon>
        <taxon>Nocardioides</taxon>
    </lineage>
</organism>
<evidence type="ECO:0000313" key="2">
    <source>
        <dbReference type="EMBL" id="MTB94864.1"/>
    </source>
</evidence>
<dbReference type="RefSeq" id="WP_154611860.1">
    <property type="nucleotide sequence ID" value="NZ_CP053660.1"/>
</dbReference>
<keyword evidence="3" id="KW-1185">Reference proteome</keyword>
<feature type="compositionally biased region" description="Basic and acidic residues" evidence="1">
    <location>
        <begin position="39"/>
        <end position="61"/>
    </location>
</feature>
<proteinExistence type="predicted"/>
<evidence type="ECO:0000256" key="1">
    <source>
        <dbReference type="SAM" id="MobiDB-lite"/>
    </source>
</evidence>
<dbReference type="Proteomes" id="UP000433406">
    <property type="component" value="Unassembled WGS sequence"/>
</dbReference>
<name>A0A6I3J618_9ACTN</name>
<evidence type="ECO:0000313" key="3">
    <source>
        <dbReference type="Proteomes" id="UP000433406"/>
    </source>
</evidence>
<sequence>MKDNVRVAVGGDQEVVLDESVHIGLAEISLDVGRCDASRRQVDDHEPTIVGRRSERSRGGRPEQTTRGSVAENGPKRRREGTDGVLIGDRLNGRPKQPLQLHPGTLTPSRSAAWATLTVPLNTVLEDLQGI</sequence>
<accession>A0A6I3J618</accession>
<feature type="region of interest" description="Disordered" evidence="1">
    <location>
        <begin position="39"/>
        <end position="108"/>
    </location>
</feature>
<comment type="caution">
    <text evidence="2">The sequence shown here is derived from an EMBL/GenBank/DDBJ whole genome shotgun (WGS) entry which is preliminary data.</text>
</comment>
<reference evidence="2 3" key="1">
    <citation type="submission" date="2019-10" db="EMBL/GenBank/DDBJ databases">
        <title>Nocardioides novel species isolated from the excrement of Marmot.</title>
        <authorList>
            <person name="Zhang G."/>
        </authorList>
    </citation>
    <scope>NUCLEOTIDE SEQUENCE [LARGE SCALE GENOMIC DNA]</scope>
    <source>
        <strain evidence="3">zg-579</strain>
    </source>
</reference>
<dbReference type="AlphaFoldDB" id="A0A6I3J618"/>